<evidence type="ECO:0000256" key="3">
    <source>
        <dbReference type="SAM" id="SignalP"/>
    </source>
</evidence>
<feature type="compositionally biased region" description="Basic and acidic residues" evidence="1">
    <location>
        <begin position="24"/>
        <end position="33"/>
    </location>
</feature>
<keyword evidence="2" id="KW-0472">Membrane</keyword>
<gene>
    <name evidence="5" type="ORF">GLV98_11415</name>
</gene>
<name>A0A845E2V4_9BACI</name>
<evidence type="ECO:0000313" key="6">
    <source>
        <dbReference type="Proteomes" id="UP000447393"/>
    </source>
</evidence>
<feature type="compositionally biased region" description="Acidic residues" evidence="1">
    <location>
        <begin position="37"/>
        <end position="57"/>
    </location>
</feature>
<feature type="compositionally biased region" description="Acidic residues" evidence="1">
    <location>
        <begin position="79"/>
        <end position="115"/>
    </location>
</feature>
<evidence type="ECO:0000256" key="2">
    <source>
        <dbReference type="SAM" id="Phobius"/>
    </source>
</evidence>
<sequence>MRKFLSILFAFTLAFGSAGIVSADSHDGDKDCSDFDSTAEAEQYWEENGYDENNDPDGLDRDKDGTPCESLSGSSSDDGSGDSEAADEEAMDEEAMDDSEESGTNEESSDEEGGELPETATPYATYALLGMGLFLLSGGLLFVRREN</sequence>
<feature type="domain" description="Excalibur calcium-binding" evidence="4">
    <location>
        <begin position="30"/>
        <end position="69"/>
    </location>
</feature>
<evidence type="ECO:0000259" key="4">
    <source>
        <dbReference type="Pfam" id="PF05901"/>
    </source>
</evidence>
<feature type="transmembrane region" description="Helical" evidence="2">
    <location>
        <begin position="123"/>
        <end position="143"/>
    </location>
</feature>
<comment type="caution">
    <text evidence="5">The sequence shown here is derived from an EMBL/GenBank/DDBJ whole genome shotgun (WGS) entry which is preliminary data.</text>
</comment>
<dbReference type="EMBL" id="WMEZ01000003">
    <property type="protein sequence ID" value="MYL50097.1"/>
    <property type="molecule type" value="Genomic_DNA"/>
</dbReference>
<dbReference type="NCBIfam" id="TIGR01167">
    <property type="entry name" value="LPXTG_anchor"/>
    <property type="match status" value="1"/>
</dbReference>
<dbReference type="AlphaFoldDB" id="A0A845E2V4"/>
<feature type="chain" id="PRO_5032666123" evidence="3">
    <location>
        <begin position="24"/>
        <end position="147"/>
    </location>
</feature>
<reference evidence="5 6" key="1">
    <citation type="submission" date="2019-11" db="EMBL/GenBank/DDBJ databases">
        <title>Genome sequences of 17 halophilic strains isolated from different environments.</title>
        <authorList>
            <person name="Furrow R.E."/>
        </authorList>
    </citation>
    <scope>NUCLEOTIDE SEQUENCE [LARGE SCALE GENOMIC DNA]</scope>
    <source>
        <strain evidence="5 6">22505_10_Sand</strain>
    </source>
</reference>
<dbReference type="RefSeq" id="WP_160915193.1">
    <property type="nucleotide sequence ID" value="NZ_WMEZ01000003.1"/>
</dbReference>
<dbReference type="OrthoDB" id="565380at2"/>
<evidence type="ECO:0000313" key="5">
    <source>
        <dbReference type="EMBL" id="MYL50097.1"/>
    </source>
</evidence>
<feature type="region of interest" description="Disordered" evidence="1">
    <location>
        <begin position="24"/>
        <end position="121"/>
    </location>
</feature>
<organism evidence="5 6">
    <name type="scientific">Halobacillus litoralis</name>
    <dbReference type="NCBI Taxonomy" id="45668"/>
    <lineage>
        <taxon>Bacteria</taxon>
        <taxon>Bacillati</taxon>
        <taxon>Bacillota</taxon>
        <taxon>Bacilli</taxon>
        <taxon>Bacillales</taxon>
        <taxon>Bacillaceae</taxon>
        <taxon>Halobacillus</taxon>
    </lineage>
</organism>
<protein>
    <submittedName>
        <fullName evidence="5">LPXTG cell wall anchor domain-containing protein</fullName>
    </submittedName>
</protein>
<dbReference type="InterPro" id="IPR008613">
    <property type="entry name" value="Excalibur_Ca-bd_domain"/>
</dbReference>
<proteinExistence type="predicted"/>
<keyword evidence="2" id="KW-1133">Transmembrane helix</keyword>
<feature type="signal peptide" evidence="3">
    <location>
        <begin position="1"/>
        <end position="23"/>
    </location>
</feature>
<accession>A0A845E2V4</accession>
<dbReference type="Proteomes" id="UP000447393">
    <property type="component" value="Unassembled WGS sequence"/>
</dbReference>
<dbReference type="Pfam" id="PF05901">
    <property type="entry name" value="Excalibur"/>
    <property type="match status" value="1"/>
</dbReference>
<keyword evidence="2" id="KW-0812">Transmembrane</keyword>
<keyword evidence="3" id="KW-0732">Signal</keyword>
<evidence type="ECO:0000256" key="1">
    <source>
        <dbReference type="SAM" id="MobiDB-lite"/>
    </source>
</evidence>